<accession>A0ABD2ZXE2</accession>
<comment type="caution">
    <text evidence="2">The sequence shown here is derived from an EMBL/GenBank/DDBJ whole genome shotgun (WGS) entry which is preliminary data.</text>
</comment>
<sequence>MAAKPHIKGKGKMENPTIKGKNKTGQPKEKQWKSKQSSTATRTQGSGETQTENVAIILHNEMLPPLSSTIHPPVNEKDAPQIEATANNDALIENSVLPLSVDLHGDHQPKHRESSTHTDRPCPTIDELRSFDESVQQRIVQQSCPEPVPSYGLYVLSEKLKQLKSCLRSWNRDTFGNIFDNIHRAESKVEEQEIKFQSDQSEGQRKNLHEAQAELLWHLKNEEVFLQQKN</sequence>
<evidence type="ECO:0000313" key="2">
    <source>
        <dbReference type="EMBL" id="KAL3523015.1"/>
    </source>
</evidence>
<keyword evidence="3" id="KW-1185">Reference proteome</keyword>
<proteinExistence type="predicted"/>
<evidence type="ECO:0000313" key="3">
    <source>
        <dbReference type="Proteomes" id="UP001630127"/>
    </source>
</evidence>
<name>A0ABD2ZXE2_9GENT</name>
<dbReference type="Proteomes" id="UP001630127">
    <property type="component" value="Unassembled WGS sequence"/>
</dbReference>
<dbReference type="EMBL" id="JBJUIK010000007">
    <property type="protein sequence ID" value="KAL3523015.1"/>
    <property type="molecule type" value="Genomic_DNA"/>
</dbReference>
<reference evidence="2 3" key="1">
    <citation type="submission" date="2024-11" db="EMBL/GenBank/DDBJ databases">
        <title>A near-complete genome assembly of Cinchona calisaya.</title>
        <authorList>
            <person name="Lian D.C."/>
            <person name="Zhao X.W."/>
            <person name="Wei L."/>
        </authorList>
    </citation>
    <scope>NUCLEOTIDE SEQUENCE [LARGE SCALE GENOMIC DNA]</scope>
    <source>
        <tissue evidence="2">Nenye</tissue>
    </source>
</reference>
<dbReference type="AlphaFoldDB" id="A0ABD2ZXE2"/>
<feature type="compositionally biased region" description="Basic residues" evidence="1">
    <location>
        <begin position="1"/>
        <end position="10"/>
    </location>
</feature>
<feature type="compositionally biased region" description="Polar residues" evidence="1">
    <location>
        <begin position="34"/>
        <end position="53"/>
    </location>
</feature>
<evidence type="ECO:0000256" key="1">
    <source>
        <dbReference type="SAM" id="MobiDB-lite"/>
    </source>
</evidence>
<feature type="region of interest" description="Disordered" evidence="1">
    <location>
        <begin position="1"/>
        <end position="53"/>
    </location>
</feature>
<protein>
    <submittedName>
        <fullName evidence="2">Uncharacterized protein</fullName>
    </submittedName>
</protein>
<organism evidence="2 3">
    <name type="scientific">Cinchona calisaya</name>
    <dbReference type="NCBI Taxonomy" id="153742"/>
    <lineage>
        <taxon>Eukaryota</taxon>
        <taxon>Viridiplantae</taxon>
        <taxon>Streptophyta</taxon>
        <taxon>Embryophyta</taxon>
        <taxon>Tracheophyta</taxon>
        <taxon>Spermatophyta</taxon>
        <taxon>Magnoliopsida</taxon>
        <taxon>eudicotyledons</taxon>
        <taxon>Gunneridae</taxon>
        <taxon>Pentapetalae</taxon>
        <taxon>asterids</taxon>
        <taxon>lamiids</taxon>
        <taxon>Gentianales</taxon>
        <taxon>Rubiaceae</taxon>
        <taxon>Cinchonoideae</taxon>
        <taxon>Cinchoneae</taxon>
        <taxon>Cinchona</taxon>
    </lineage>
</organism>
<gene>
    <name evidence="2" type="ORF">ACH5RR_015849</name>
</gene>